<dbReference type="EMBL" id="AP012323">
    <property type="protein sequence ID" value="BAQ97765.1"/>
    <property type="molecule type" value="Genomic_DNA"/>
</dbReference>
<accession>A0ABN5UVB4</accession>
<sequence>MCFHTNRLDVQGCGLWPNNPWNCNYSGILRHPPHNAHIMRPEEVGATRLYMR</sequence>
<keyword evidence="2" id="KW-1185">Reference proteome</keyword>
<gene>
    <name evidence="1" type="ORF">BBBF_0558</name>
</gene>
<organism evidence="1 2">
    <name type="scientific">Bifidobacterium bifidum ATCC 29521 = JCM 1255 = DSM 20456</name>
    <dbReference type="NCBI Taxonomy" id="500634"/>
    <lineage>
        <taxon>Bacteria</taxon>
        <taxon>Bacillati</taxon>
        <taxon>Actinomycetota</taxon>
        <taxon>Actinomycetes</taxon>
        <taxon>Bifidobacteriales</taxon>
        <taxon>Bifidobacteriaceae</taxon>
        <taxon>Bifidobacterium</taxon>
    </lineage>
</organism>
<evidence type="ECO:0000313" key="2">
    <source>
        <dbReference type="Proteomes" id="UP000035063"/>
    </source>
</evidence>
<evidence type="ECO:0000313" key="1">
    <source>
        <dbReference type="EMBL" id="BAQ97765.1"/>
    </source>
</evidence>
<reference evidence="2" key="2">
    <citation type="journal article" date="2015" name="J. Biotechnol.">
        <title>Complete genome sequence of Bifidobacterium bifidum JCM 1255(T) isolated from feces of a breast-fed infant.</title>
        <authorList>
            <person name="Morita H."/>
            <person name="Toh H."/>
            <person name="Oshima K."/>
            <person name="Nakano A."/>
            <person name="Shindo C."/>
            <person name="Komiya K."/>
            <person name="Arakawa K."/>
            <person name="Suda W."/>
            <person name="Honda K."/>
            <person name="Hattori M."/>
        </authorList>
    </citation>
    <scope>NUCLEOTIDE SEQUENCE [LARGE SCALE GENOMIC DNA]</scope>
    <source>
        <strain evidence="2">JCM 1255</strain>
    </source>
</reference>
<protein>
    <submittedName>
        <fullName evidence="1">Uncharacterized protein</fullName>
    </submittedName>
</protein>
<dbReference type="Proteomes" id="UP000035063">
    <property type="component" value="Chromosome"/>
</dbReference>
<reference evidence="1 2" key="1">
    <citation type="submission" date="2012-02" db="EMBL/GenBank/DDBJ databases">
        <title>Complete genome sequence of Bifidobacterium bifidum JCM 1255.</title>
        <authorList>
            <person name="Toh H."/>
            <person name="Oshima K."/>
            <person name="Morita H."/>
            <person name="Hattori M."/>
        </authorList>
    </citation>
    <scope>NUCLEOTIDE SEQUENCE [LARGE SCALE GENOMIC DNA]</scope>
    <source>
        <strain evidence="1 2">JCM 1255</strain>
    </source>
</reference>
<proteinExistence type="predicted"/>
<name>A0ABN5UVB4_BIFBI</name>